<evidence type="ECO:0000259" key="6">
    <source>
        <dbReference type="Pfam" id="PF17862"/>
    </source>
</evidence>
<reference evidence="7 8" key="1">
    <citation type="journal article" date="2017" name="Genome Biol.">
        <title>New reference genome sequences of hot pepper reveal the massive evolution of plant disease-resistance genes by retroduplication.</title>
        <authorList>
            <person name="Kim S."/>
            <person name="Park J."/>
            <person name="Yeom S.I."/>
            <person name="Kim Y.M."/>
            <person name="Seo E."/>
            <person name="Kim K.T."/>
            <person name="Kim M.S."/>
            <person name="Lee J.M."/>
            <person name="Cheong K."/>
            <person name="Shin H.S."/>
            <person name="Kim S.B."/>
            <person name="Han K."/>
            <person name="Lee J."/>
            <person name="Park M."/>
            <person name="Lee H.A."/>
            <person name="Lee H.Y."/>
            <person name="Lee Y."/>
            <person name="Oh S."/>
            <person name="Lee J.H."/>
            <person name="Choi E."/>
            <person name="Choi E."/>
            <person name="Lee S.E."/>
            <person name="Jeon J."/>
            <person name="Kim H."/>
            <person name="Choi G."/>
            <person name="Song H."/>
            <person name="Lee J."/>
            <person name="Lee S.C."/>
            <person name="Kwon J.K."/>
            <person name="Lee H.Y."/>
            <person name="Koo N."/>
            <person name="Hong Y."/>
            <person name="Kim R.W."/>
            <person name="Kang W.H."/>
            <person name="Huh J.H."/>
            <person name="Kang B.C."/>
            <person name="Yang T.J."/>
            <person name="Lee Y.H."/>
            <person name="Bennetzen J.L."/>
            <person name="Choi D."/>
        </authorList>
    </citation>
    <scope>NUCLEOTIDE SEQUENCE [LARGE SCALE GENOMIC DNA]</scope>
    <source>
        <strain evidence="8">cv. PBC81</strain>
    </source>
</reference>
<dbReference type="GO" id="GO:0004176">
    <property type="term" value="F:ATP-dependent peptidase activity"/>
    <property type="evidence" value="ECO:0007669"/>
    <property type="project" value="TreeGrafter"/>
</dbReference>
<dbReference type="AlphaFoldDB" id="A0A2G2WJ15"/>
<evidence type="ECO:0000313" key="8">
    <source>
        <dbReference type="Proteomes" id="UP000224567"/>
    </source>
</evidence>
<dbReference type="InterPro" id="IPR027417">
    <property type="entry name" value="P-loop_NTPase"/>
</dbReference>
<evidence type="ECO:0000313" key="7">
    <source>
        <dbReference type="EMBL" id="PHT45233.1"/>
    </source>
</evidence>
<dbReference type="GO" id="GO:0006508">
    <property type="term" value="P:proteolysis"/>
    <property type="evidence" value="ECO:0007669"/>
    <property type="project" value="UniProtKB-KW"/>
</dbReference>
<dbReference type="GO" id="GO:0008237">
    <property type="term" value="F:metallopeptidase activity"/>
    <property type="evidence" value="ECO:0007669"/>
    <property type="project" value="UniProtKB-KW"/>
</dbReference>
<organism evidence="7 8">
    <name type="scientific">Capsicum baccatum</name>
    <name type="common">Peruvian pepper</name>
    <dbReference type="NCBI Taxonomy" id="33114"/>
    <lineage>
        <taxon>Eukaryota</taxon>
        <taxon>Viridiplantae</taxon>
        <taxon>Streptophyta</taxon>
        <taxon>Embryophyta</taxon>
        <taxon>Tracheophyta</taxon>
        <taxon>Spermatophyta</taxon>
        <taxon>Magnoliopsida</taxon>
        <taxon>eudicotyledons</taxon>
        <taxon>Gunneridae</taxon>
        <taxon>Pentapetalae</taxon>
        <taxon>asterids</taxon>
        <taxon>lamiids</taxon>
        <taxon>Solanales</taxon>
        <taxon>Solanaceae</taxon>
        <taxon>Solanoideae</taxon>
        <taxon>Capsiceae</taxon>
        <taxon>Capsicum</taxon>
    </lineage>
</organism>
<feature type="domain" description="AAA ATPase AAA+ lid" evidence="6">
    <location>
        <begin position="56"/>
        <end position="96"/>
    </location>
</feature>
<evidence type="ECO:0000256" key="2">
    <source>
        <dbReference type="ARBA" id="ARBA00010044"/>
    </source>
</evidence>
<dbReference type="EMBL" id="MLFT02000006">
    <property type="protein sequence ID" value="PHT45233.1"/>
    <property type="molecule type" value="Genomic_DNA"/>
</dbReference>
<comment type="caution">
    <text evidence="7">The sequence shown here is derived from an EMBL/GenBank/DDBJ whole genome shotgun (WGS) entry which is preliminary data.</text>
</comment>
<keyword evidence="7" id="KW-0482">Metalloprotease</keyword>
<reference evidence="8" key="2">
    <citation type="journal article" date="2017" name="J. Anim. Genet.">
        <title>Multiple reference genome sequences of hot pepper reveal the massive evolution of plant disease resistance genes by retroduplication.</title>
        <authorList>
            <person name="Kim S."/>
            <person name="Park J."/>
            <person name="Yeom S.-I."/>
            <person name="Kim Y.-M."/>
            <person name="Seo E."/>
            <person name="Kim K.-T."/>
            <person name="Kim M.-S."/>
            <person name="Lee J.M."/>
            <person name="Cheong K."/>
            <person name="Shin H.-S."/>
            <person name="Kim S.-B."/>
            <person name="Han K."/>
            <person name="Lee J."/>
            <person name="Park M."/>
            <person name="Lee H.-A."/>
            <person name="Lee H.-Y."/>
            <person name="Lee Y."/>
            <person name="Oh S."/>
            <person name="Lee J.H."/>
            <person name="Choi E."/>
            <person name="Choi E."/>
            <person name="Lee S.E."/>
            <person name="Jeon J."/>
            <person name="Kim H."/>
            <person name="Choi G."/>
            <person name="Song H."/>
            <person name="Lee J."/>
            <person name="Lee S.-C."/>
            <person name="Kwon J.-K."/>
            <person name="Lee H.-Y."/>
            <person name="Koo N."/>
            <person name="Hong Y."/>
            <person name="Kim R.W."/>
            <person name="Kang W.-H."/>
            <person name="Huh J.H."/>
            <person name="Kang B.-C."/>
            <person name="Yang T.-J."/>
            <person name="Lee Y.-H."/>
            <person name="Bennetzen J.L."/>
            <person name="Choi D."/>
        </authorList>
    </citation>
    <scope>NUCLEOTIDE SEQUENCE [LARGE SCALE GENOMIC DNA]</scope>
    <source>
        <strain evidence="8">cv. PBC81</strain>
    </source>
</reference>
<dbReference type="InterPro" id="IPR041569">
    <property type="entry name" value="AAA_lid_3"/>
</dbReference>
<gene>
    <name evidence="7" type="ORF">CQW23_14391</name>
</gene>
<dbReference type="STRING" id="33114.A0A2G2WJ15"/>
<keyword evidence="7" id="KW-0645">Protease</keyword>
<dbReference type="OrthoDB" id="1413014at2759"/>
<evidence type="ECO:0000256" key="5">
    <source>
        <dbReference type="SAM" id="SignalP"/>
    </source>
</evidence>
<keyword evidence="8" id="KW-1185">Reference proteome</keyword>
<name>A0A2G2WJ15_CAPBA</name>
<dbReference type="Gene3D" id="1.10.8.60">
    <property type="match status" value="1"/>
</dbReference>
<dbReference type="Pfam" id="PF17862">
    <property type="entry name" value="AAA_lid_3"/>
    <property type="match status" value="1"/>
</dbReference>
<feature type="signal peptide" evidence="5">
    <location>
        <begin position="1"/>
        <end position="27"/>
    </location>
</feature>
<sequence>MVLPETLESLSLLLLIGLKFLIKLCLDLEGTVGLHDIKGRKDILKVYKNNTKLDKDVSLSVIGMGTLGFSGTDLENLMNNAAILAGRRGKDKITSKENLPKSSISFITHTIILR</sequence>
<dbReference type="PANTHER" id="PTHR23076">
    <property type="entry name" value="METALLOPROTEASE M41 FTSH"/>
    <property type="match status" value="1"/>
</dbReference>
<feature type="chain" id="PRO_5013875087" description="ATP-dependent zinc metalloprotease FTSH, chloroplastic" evidence="5">
    <location>
        <begin position="28"/>
        <end position="114"/>
    </location>
</feature>
<keyword evidence="5" id="KW-0732">Signal</keyword>
<comment type="similarity">
    <text evidence="2">In the C-terminal section; belongs to the peptidase M41 family.</text>
</comment>
<evidence type="ECO:0000256" key="4">
    <source>
        <dbReference type="ARBA" id="ARBA00070124"/>
    </source>
</evidence>
<dbReference type="FunFam" id="1.10.8.60:FF:000001">
    <property type="entry name" value="ATP-dependent zinc metalloprotease FtsH"/>
    <property type="match status" value="1"/>
</dbReference>
<keyword evidence="7" id="KW-0378">Hydrolase</keyword>
<protein>
    <recommendedName>
        <fullName evidence="4">ATP-dependent zinc metalloprotease FTSH, chloroplastic</fullName>
    </recommendedName>
</protein>
<comment type="cofactor">
    <cofactor evidence="1">
        <name>Zn(2+)</name>
        <dbReference type="ChEBI" id="CHEBI:29105"/>
    </cofactor>
</comment>
<proteinExistence type="inferred from homology"/>
<dbReference type="GO" id="GO:0009535">
    <property type="term" value="C:chloroplast thylakoid membrane"/>
    <property type="evidence" value="ECO:0007669"/>
    <property type="project" value="TreeGrafter"/>
</dbReference>
<dbReference type="PANTHER" id="PTHR23076:SF118">
    <property type="entry name" value="ATP-DEPENDENT ZINC METALLOPROTEASE FTSH 6, CHLOROPLASTIC"/>
    <property type="match status" value="1"/>
</dbReference>
<accession>A0A2G2WJ15</accession>
<dbReference type="SUPFAM" id="SSF52540">
    <property type="entry name" value="P-loop containing nucleoside triphosphate hydrolases"/>
    <property type="match status" value="1"/>
</dbReference>
<evidence type="ECO:0000256" key="1">
    <source>
        <dbReference type="ARBA" id="ARBA00001947"/>
    </source>
</evidence>
<dbReference type="Proteomes" id="UP000224567">
    <property type="component" value="Unassembled WGS sequence"/>
</dbReference>
<evidence type="ECO:0000256" key="3">
    <source>
        <dbReference type="ARBA" id="ARBA00010550"/>
    </source>
</evidence>
<comment type="similarity">
    <text evidence="3">In the N-terminal section; belongs to the AAA ATPase family.</text>
</comment>